<dbReference type="Pfam" id="PF00332">
    <property type="entry name" value="Glyco_hydro_17"/>
    <property type="match status" value="1"/>
</dbReference>
<keyword evidence="5" id="KW-0378">Hydrolase</keyword>
<evidence type="ECO:0000313" key="11">
    <source>
        <dbReference type="EMBL" id="KAL2338392.1"/>
    </source>
</evidence>
<keyword evidence="10" id="KW-0472">Membrane</keyword>
<dbReference type="InterPro" id="IPR000490">
    <property type="entry name" value="Glyco_hydro_17"/>
</dbReference>
<evidence type="ECO:0000256" key="4">
    <source>
        <dbReference type="ARBA" id="ARBA00022729"/>
    </source>
</evidence>
<evidence type="ECO:0000256" key="1">
    <source>
        <dbReference type="ARBA" id="ARBA00000382"/>
    </source>
</evidence>
<evidence type="ECO:0000256" key="3">
    <source>
        <dbReference type="ARBA" id="ARBA00012780"/>
    </source>
</evidence>
<dbReference type="InterPro" id="IPR017853">
    <property type="entry name" value="GH"/>
</dbReference>
<evidence type="ECO:0000256" key="6">
    <source>
        <dbReference type="ARBA" id="ARBA00023295"/>
    </source>
</evidence>
<keyword evidence="6" id="KW-0326">Glycosidase</keyword>
<dbReference type="GO" id="GO:0042973">
    <property type="term" value="F:glucan endo-1,3-beta-D-glucosidase activity"/>
    <property type="evidence" value="ECO:0007669"/>
    <property type="project" value="UniProtKB-EC"/>
</dbReference>
<proteinExistence type="inferred from homology"/>
<dbReference type="InterPro" id="IPR044965">
    <property type="entry name" value="Glyco_hydro_17_plant"/>
</dbReference>
<feature type="transmembrane region" description="Helical" evidence="10">
    <location>
        <begin position="21"/>
        <end position="42"/>
    </location>
</feature>
<dbReference type="Gene3D" id="3.20.20.80">
    <property type="entry name" value="Glycosidases"/>
    <property type="match status" value="1"/>
</dbReference>
<evidence type="ECO:0000256" key="5">
    <source>
        <dbReference type="ARBA" id="ARBA00022801"/>
    </source>
</evidence>
<accession>A0ABD1MRF3</accession>
<comment type="similarity">
    <text evidence="2 9">Belongs to the glycosyl hydrolase 17 family.</text>
</comment>
<evidence type="ECO:0000256" key="8">
    <source>
        <dbReference type="ARBA" id="ARBA00033417"/>
    </source>
</evidence>
<keyword evidence="10" id="KW-1133">Transmembrane helix</keyword>
<dbReference type="AlphaFoldDB" id="A0ABD1MRF3"/>
<comment type="caution">
    <text evidence="11">The sequence shown here is derived from an EMBL/GenBank/DDBJ whole genome shotgun (WGS) entry which is preliminary data.</text>
</comment>
<dbReference type="EC" id="3.2.1.39" evidence="3"/>
<gene>
    <name evidence="11" type="ORF">Fmac_012838</name>
</gene>
<dbReference type="SUPFAM" id="SSF51445">
    <property type="entry name" value="(Trans)glycosidases"/>
    <property type="match status" value="1"/>
</dbReference>
<dbReference type="FunFam" id="3.20.20.80:FF:000005">
    <property type="entry name" value="Glucan endo-1,3-beta-glucosidase 14"/>
    <property type="match status" value="1"/>
</dbReference>
<dbReference type="Proteomes" id="UP001603857">
    <property type="component" value="Unassembled WGS sequence"/>
</dbReference>
<organism evidence="11 12">
    <name type="scientific">Flemingia macrophylla</name>
    <dbReference type="NCBI Taxonomy" id="520843"/>
    <lineage>
        <taxon>Eukaryota</taxon>
        <taxon>Viridiplantae</taxon>
        <taxon>Streptophyta</taxon>
        <taxon>Embryophyta</taxon>
        <taxon>Tracheophyta</taxon>
        <taxon>Spermatophyta</taxon>
        <taxon>Magnoliopsida</taxon>
        <taxon>eudicotyledons</taxon>
        <taxon>Gunneridae</taxon>
        <taxon>Pentapetalae</taxon>
        <taxon>rosids</taxon>
        <taxon>fabids</taxon>
        <taxon>Fabales</taxon>
        <taxon>Fabaceae</taxon>
        <taxon>Papilionoideae</taxon>
        <taxon>50 kb inversion clade</taxon>
        <taxon>NPAAA clade</taxon>
        <taxon>indigoferoid/millettioid clade</taxon>
        <taxon>Phaseoleae</taxon>
        <taxon>Flemingia</taxon>
    </lineage>
</organism>
<evidence type="ECO:0000256" key="2">
    <source>
        <dbReference type="ARBA" id="ARBA00008773"/>
    </source>
</evidence>
<evidence type="ECO:0000256" key="9">
    <source>
        <dbReference type="RuleBase" id="RU004335"/>
    </source>
</evidence>
<evidence type="ECO:0000256" key="7">
    <source>
        <dbReference type="ARBA" id="ARBA00033335"/>
    </source>
</evidence>
<dbReference type="EMBL" id="JBGMDY010000004">
    <property type="protein sequence ID" value="KAL2338392.1"/>
    <property type="molecule type" value="Genomic_DNA"/>
</dbReference>
<name>A0ABD1MRF3_9FABA</name>
<keyword evidence="10" id="KW-0812">Transmembrane</keyword>
<sequence>MSQDEEPIPHRCFLSLPMSNFRVFCPFLLLFFTPIVSVRAFAGTYGINYGRLANNIPSPDEVVTLLRAAKIRNVRIYDADHSVLEAFSGTGLEIVVGLNNGQLQNMSSNPDHALSWVKENVQSFLPGTRIRGIAVGNEVLGNDDSSLWGVLLGAAKNIYNATRKLHLDHLVQISTAHSFAVFEKSYPPSSGKFNDNFKQYMKPLLEFFQQIGSPFCLNAYPFLAYVDDPENIDINYALFEPTKGIYDPIYRLHYDNMLDAQIDAAYAALENAGFYKMEVIVTETGWASKGDQNQAGANVTNARTYNYNLRKRLAKKKGTPHRPKNVVKAYIFALFNENEKTGPSSENNYGLFKPDGSISYDIGFHGLNAGDSSLLSFKNLSIHKCDQAKLTRHHIMRSENHWLSVQYQHWFNPRH</sequence>
<dbReference type="PANTHER" id="PTHR32227">
    <property type="entry name" value="GLUCAN ENDO-1,3-BETA-GLUCOSIDASE BG1-RELATED-RELATED"/>
    <property type="match status" value="1"/>
</dbReference>
<reference evidence="11 12" key="1">
    <citation type="submission" date="2024-08" db="EMBL/GenBank/DDBJ databases">
        <title>Insights into the chromosomal genome structure of Flemingia macrophylla.</title>
        <authorList>
            <person name="Ding Y."/>
            <person name="Zhao Y."/>
            <person name="Bi W."/>
            <person name="Wu M."/>
            <person name="Zhao G."/>
            <person name="Gong Y."/>
            <person name="Li W."/>
            <person name="Zhang P."/>
        </authorList>
    </citation>
    <scope>NUCLEOTIDE SEQUENCE [LARGE SCALE GENOMIC DNA]</scope>
    <source>
        <strain evidence="11">DYQJB</strain>
        <tissue evidence="11">Leaf</tissue>
    </source>
</reference>
<protein>
    <recommendedName>
        <fullName evidence="3">glucan endo-1,3-beta-D-glucosidase</fullName>
        <ecNumber evidence="3">3.2.1.39</ecNumber>
    </recommendedName>
    <alternativeName>
        <fullName evidence="7">(1-&gt;3)-beta-glucan endohydrolase</fullName>
    </alternativeName>
    <alternativeName>
        <fullName evidence="8">Beta-1,3-endoglucanase</fullName>
    </alternativeName>
</protein>
<evidence type="ECO:0000313" key="12">
    <source>
        <dbReference type="Proteomes" id="UP001603857"/>
    </source>
</evidence>
<comment type="catalytic activity">
    <reaction evidence="1">
        <text>Hydrolysis of (1-&gt;3)-beta-D-glucosidic linkages in (1-&gt;3)-beta-D-glucans.</text>
        <dbReference type="EC" id="3.2.1.39"/>
    </reaction>
</comment>
<keyword evidence="12" id="KW-1185">Reference proteome</keyword>
<keyword evidence="4" id="KW-0732">Signal</keyword>
<evidence type="ECO:0000256" key="10">
    <source>
        <dbReference type="SAM" id="Phobius"/>
    </source>
</evidence>